<feature type="chain" id="PRO_5012205153" evidence="2">
    <location>
        <begin position="30"/>
        <end position="422"/>
    </location>
</feature>
<keyword evidence="4" id="KW-1185">Reference proteome</keyword>
<feature type="region of interest" description="Disordered" evidence="1">
    <location>
        <begin position="74"/>
        <end position="117"/>
    </location>
</feature>
<protein>
    <submittedName>
        <fullName evidence="3">Uncharacterized protein</fullName>
    </submittedName>
</protein>
<evidence type="ECO:0000313" key="4">
    <source>
        <dbReference type="Proteomes" id="UP000183447"/>
    </source>
</evidence>
<dbReference type="PANTHER" id="PTHR30383">
    <property type="entry name" value="THIOESTERASE 1/PROTEASE 1/LYSOPHOSPHOLIPASE L1"/>
    <property type="match status" value="1"/>
</dbReference>
<accession>A0A1K2I353</accession>
<feature type="compositionally biased region" description="Low complexity" evidence="1">
    <location>
        <begin position="77"/>
        <end position="105"/>
    </location>
</feature>
<dbReference type="AlphaFoldDB" id="A0A1K2I353"/>
<proteinExistence type="predicted"/>
<evidence type="ECO:0000256" key="2">
    <source>
        <dbReference type="SAM" id="SignalP"/>
    </source>
</evidence>
<evidence type="ECO:0000313" key="3">
    <source>
        <dbReference type="EMBL" id="SFZ86651.1"/>
    </source>
</evidence>
<dbReference type="Pfam" id="PF04311">
    <property type="entry name" value="DUF459"/>
    <property type="match status" value="1"/>
</dbReference>
<dbReference type="Proteomes" id="UP000183447">
    <property type="component" value="Unassembled WGS sequence"/>
</dbReference>
<dbReference type="STRING" id="665118.SAMN02983003_3842"/>
<dbReference type="EMBL" id="FPKU01000004">
    <property type="protein sequence ID" value="SFZ86651.1"/>
    <property type="molecule type" value="Genomic_DNA"/>
</dbReference>
<name>A0A1K2I353_9HYPH</name>
<dbReference type="SUPFAM" id="SSF52266">
    <property type="entry name" value="SGNH hydrolase"/>
    <property type="match status" value="1"/>
</dbReference>
<dbReference type="InterPro" id="IPR036514">
    <property type="entry name" value="SGNH_hydro_sf"/>
</dbReference>
<sequence>MTARKLIAGLLVLLALAGMVMADLGPAMAQPALAQPGYGDRIEVAQLFGRQQQQQPQQAQPPRRRTLMDMLFGGREQQQQQQVQQQQQQQRQQQQQAPRRASAPAALPPPKPTVEKAEGATRLAVFGDSMAVDLAKALERLFAEDPNLVVLDQGVGSSGLVRADYFDWPGAIRDAIAKDSFDLAIFTIGINDRQNLTVDGEAARPLTPEWAKAYQERAQAVLDLFRAARKPVIWVGLPPMEQPSYAQAMSEISSIHRLAAVASGAEFVDIYERFVSEDNRYTAFGPDLNGNRVRMRKDDGIHLSAAGADKVAFYLDQAIKLFYRGGGGVSIEVADVLAGTEAQAMLRPPFQGLGQIRLLEVAGAVISLTAAPRRASELLTLAAAPEPGAGFDLDMLVLAPVGRADAFGVGREPVAETAEAAN</sequence>
<dbReference type="RefSeq" id="WP_072346543.1">
    <property type="nucleotide sequence ID" value="NZ_FPKU01000004.1"/>
</dbReference>
<dbReference type="InterPro" id="IPR051532">
    <property type="entry name" value="Ester_Hydrolysis_Enzymes"/>
</dbReference>
<dbReference type="OrthoDB" id="9805649at2"/>
<keyword evidence="2" id="KW-0732">Signal</keyword>
<organism evidence="3 4">
    <name type="scientific">Devosia enhydra</name>
    <dbReference type="NCBI Taxonomy" id="665118"/>
    <lineage>
        <taxon>Bacteria</taxon>
        <taxon>Pseudomonadati</taxon>
        <taxon>Pseudomonadota</taxon>
        <taxon>Alphaproteobacteria</taxon>
        <taxon>Hyphomicrobiales</taxon>
        <taxon>Devosiaceae</taxon>
        <taxon>Devosia</taxon>
    </lineage>
</organism>
<dbReference type="GO" id="GO:0004622">
    <property type="term" value="F:phosphatidylcholine lysophospholipase activity"/>
    <property type="evidence" value="ECO:0007669"/>
    <property type="project" value="TreeGrafter"/>
</dbReference>
<reference evidence="3 4" key="1">
    <citation type="submission" date="2016-11" db="EMBL/GenBank/DDBJ databases">
        <authorList>
            <person name="Jaros S."/>
            <person name="Januszkiewicz K."/>
            <person name="Wedrychowicz H."/>
        </authorList>
    </citation>
    <scope>NUCLEOTIDE SEQUENCE [LARGE SCALE GENOMIC DNA]</scope>
    <source>
        <strain evidence="3 4">ATCC 23634</strain>
    </source>
</reference>
<gene>
    <name evidence="3" type="ORF">SAMN02983003_3842</name>
</gene>
<dbReference type="InterPro" id="IPR007407">
    <property type="entry name" value="DUF459"/>
</dbReference>
<dbReference type="SUPFAM" id="SSF81995">
    <property type="entry name" value="beta-sandwich domain of Sec23/24"/>
    <property type="match status" value="1"/>
</dbReference>
<dbReference type="PANTHER" id="PTHR30383:SF5">
    <property type="entry name" value="SGNH HYDROLASE-TYPE ESTERASE DOMAIN-CONTAINING PROTEIN"/>
    <property type="match status" value="1"/>
</dbReference>
<feature type="signal peptide" evidence="2">
    <location>
        <begin position="1"/>
        <end position="29"/>
    </location>
</feature>
<evidence type="ECO:0000256" key="1">
    <source>
        <dbReference type="SAM" id="MobiDB-lite"/>
    </source>
</evidence>
<dbReference type="Gene3D" id="3.40.50.1110">
    <property type="entry name" value="SGNH hydrolase"/>
    <property type="match status" value="1"/>
</dbReference>